<evidence type="ECO:0000313" key="3">
    <source>
        <dbReference type="EMBL" id="NEU05119.1"/>
    </source>
</evidence>
<keyword evidence="1" id="KW-0472">Membrane</keyword>
<protein>
    <submittedName>
        <fullName evidence="3">NfeD family protein</fullName>
    </submittedName>
</protein>
<sequence>MNLNWIWIGLTIVVIAIDYLSSDFTYSWLILGFIPAFLIGFIVDFEIQLLIAIILGGISIVIGLKISRKYIKKTFKKESLTMGKYIGKVFVAEEDIFKEKQVKVNGIYWNVKNVGTHILKGEIFKVISVDGNKLIIKKGDE</sequence>
<feature type="transmembrane region" description="Helical" evidence="1">
    <location>
        <begin position="49"/>
        <end position="67"/>
    </location>
</feature>
<reference evidence="3 4" key="1">
    <citation type="submission" date="2020-02" db="EMBL/GenBank/DDBJ databases">
        <title>Genome assembly of a novel Clostridium senegalense strain.</title>
        <authorList>
            <person name="Gupta T.B."/>
            <person name="Jauregui R."/>
            <person name="Maclean P."/>
            <person name="Nawarathana A."/>
            <person name="Brightwell G."/>
        </authorList>
    </citation>
    <scope>NUCLEOTIDE SEQUENCE [LARGE SCALE GENOMIC DNA]</scope>
    <source>
        <strain evidence="3 4">AGRFS4</strain>
    </source>
</reference>
<evidence type="ECO:0000313" key="4">
    <source>
        <dbReference type="Proteomes" id="UP000481872"/>
    </source>
</evidence>
<keyword evidence="1" id="KW-1133">Transmembrane helix</keyword>
<dbReference type="Proteomes" id="UP000481872">
    <property type="component" value="Unassembled WGS sequence"/>
</dbReference>
<dbReference type="SUPFAM" id="SSF141322">
    <property type="entry name" value="NfeD domain-like"/>
    <property type="match status" value="1"/>
</dbReference>
<proteinExistence type="predicted"/>
<dbReference type="RefSeq" id="WP_061994496.1">
    <property type="nucleotide sequence ID" value="NZ_JAAGPU010000016.1"/>
</dbReference>
<dbReference type="Pfam" id="PF01957">
    <property type="entry name" value="NfeD"/>
    <property type="match status" value="1"/>
</dbReference>
<evidence type="ECO:0000256" key="1">
    <source>
        <dbReference type="SAM" id="Phobius"/>
    </source>
</evidence>
<dbReference type="Gene3D" id="2.40.50.140">
    <property type="entry name" value="Nucleic acid-binding proteins"/>
    <property type="match status" value="1"/>
</dbReference>
<dbReference type="InterPro" id="IPR012340">
    <property type="entry name" value="NA-bd_OB-fold"/>
</dbReference>
<dbReference type="InterPro" id="IPR002810">
    <property type="entry name" value="NfeD-like_C"/>
</dbReference>
<name>A0A6M0H3C2_9CLOT</name>
<keyword evidence="1" id="KW-0812">Transmembrane</keyword>
<feature type="transmembrane region" description="Helical" evidence="1">
    <location>
        <begin position="6"/>
        <end position="21"/>
    </location>
</feature>
<evidence type="ECO:0000259" key="2">
    <source>
        <dbReference type="Pfam" id="PF01957"/>
    </source>
</evidence>
<keyword evidence="4" id="KW-1185">Reference proteome</keyword>
<feature type="domain" description="NfeD-like C-terminal" evidence="2">
    <location>
        <begin position="84"/>
        <end position="138"/>
    </location>
</feature>
<comment type="caution">
    <text evidence="3">The sequence shown here is derived from an EMBL/GenBank/DDBJ whole genome shotgun (WGS) entry which is preliminary data.</text>
</comment>
<organism evidence="3 4">
    <name type="scientific">Clostridium senegalense</name>
    <dbReference type="NCBI Taxonomy" id="1465809"/>
    <lineage>
        <taxon>Bacteria</taxon>
        <taxon>Bacillati</taxon>
        <taxon>Bacillota</taxon>
        <taxon>Clostridia</taxon>
        <taxon>Eubacteriales</taxon>
        <taxon>Clostridiaceae</taxon>
        <taxon>Clostridium</taxon>
    </lineage>
</organism>
<accession>A0A6M0H3C2</accession>
<feature type="transmembrane region" description="Helical" evidence="1">
    <location>
        <begin position="26"/>
        <end position="43"/>
    </location>
</feature>
<dbReference type="AlphaFoldDB" id="A0A6M0H3C2"/>
<dbReference type="EMBL" id="JAAGPU010000016">
    <property type="protein sequence ID" value="NEU05119.1"/>
    <property type="molecule type" value="Genomic_DNA"/>
</dbReference>
<gene>
    <name evidence="3" type="ORF">G3M99_09680</name>
</gene>